<keyword evidence="4" id="KW-1185">Reference proteome</keyword>
<evidence type="ECO:0000313" key="4">
    <source>
        <dbReference type="Proteomes" id="UP000092461"/>
    </source>
</evidence>
<accession>A0A1B0CMC7</accession>
<dbReference type="AlphaFoldDB" id="A0A1B0CMC7"/>
<evidence type="ECO:0000313" key="3">
    <source>
        <dbReference type="EnsemblMetazoa" id="LLOJ005815-PA"/>
    </source>
</evidence>
<feature type="compositionally biased region" description="Polar residues" evidence="1">
    <location>
        <begin position="1"/>
        <end position="15"/>
    </location>
</feature>
<keyword evidence="2" id="KW-0812">Transmembrane</keyword>
<dbReference type="Proteomes" id="UP000092461">
    <property type="component" value="Unassembled WGS sequence"/>
</dbReference>
<dbReference type="VEuPathDB" id="VectorBase:LLOJ005815"/>
<protein>
    <submittedName>
        <fullName evidence="3">Uncharacterized protein</fullName>
    </submittedName>
</protein>
<organism evidence="3 4">
    <name type="scientific">Lutzomyia longipalpis</name>
    <name type="common">Sand fly</name>
    <dbReference type="NCBI Taxonomy" id="7200"/>
    <lineage>
        <taxon>Eukaryota</taxon>
        <taxon>Metazoa</taxon>
        <taxon>Ecdysozoa</taxon>
        <taxon>Arthropoda</taxon>
        <taxon>Hexapoda</taxon>
        <taxon>Insecta</taxon>
        <taxon>Pterygota</taxon>
        <taxon>Neoptera</taxon>
        <taxon>Endopterygota</taxon>
        <taxon>Diptera</taxon>
        <taxon>Nematocera</taxon>
        <taxon>Psychodoidea</taxon>
        <taxon>Psychodidae</taxon>
        <taxon>Lutzomyia</taxon>
        <taxon>Lutzomyia</taxon>
    </lineage>
</organism>
<name>A0A1B0CMC7_LUTLO</name>
<dbReference type="EnsemblMetazoa" id="LLOJ005815-RA">
    <property type="protein sequence ID" value="LLOJ005815-PA"/>
    <property type="gene ID" value="LLOJ005815"/>
</dbReference>
<evidence type="ECO:0000256" key="2">
    <source>
        <dbReference type="SAM" id="Phobius"/>
    </source>
</evidence>
<dbReference type="EMBL" id="AJWK01018579">
    <property type="status" value="NOT_ANNOTATED_CDS"/>
    <property type="molecule type" value="Genomic_DNA"/>
</dbReference>
<keyword evidence="2" id="KW-0472">Membrane</keyword>
<keyword evidence="2" id="KW-1133">Transmembrane helix</keyword>
<reference evidence="3" key="1">
    <citation type="submission" date="2020-05" db="UniProtKB">
        <authorList>
            <consortium name="EnsemblMetazoa"/>
        </authorList>
    </citation>
    <scope>IDENTIFICATION</scope>
    <source>
        <strain evidence="3">Jacobina</strain>
    </source>
</reference>
<proteinExistence type="predicted"/>
<feature type="transmembrane region" description="Helical" evidence="2">
    <location>
        <begin position="45"/>
        <end position="66"/>
    </location>
</feature>
<feature type="region of interest" description="Disordered" evidence="1">
    <location>
        <begin position="1"/>
        <end position="34"/>
    </location>
</feature>
<dbReference type="VEuPathDB" id="VectorBase:LLONM1_000142"/>
<feature type="transmembrane region" description="Helical" evidence="2">
    <location>
        <begin position="73"/>
        <end position="94"/>
    </location>
</feature>
<evidence type="ECO:0000256" key="1">
    <source>
        <dbReference type="SAM" id="MobiDB-lite"/>
    </source>
</evidence>
<sequence length="95" mass="10513">MPTSGPITKQGSIKRQGSAKRRKSSLGGSQQQTPKEVPWDLFDRLLIPLISCHAVAIILSTILNVLRISQVSTFALFIWFALSTTGAVMFYHLLK</sequence>